<feature type="compositionally biased region" description="Basic and acidic residues" evidence="1">
    <location>
        <begin position="160"/>
        <end position="176"/>
    </location>
</feature>
<proteinExistence type="predicted"/>
<gene>
    <name evidence="2" type="ORF">CBR_g55222</name>
</gene>
<dbReference type="Proteomes" id="UP000265515">
    <property type="component" value="Unassembled WGS sequence"/>
</dbReference>
<feature type="compositionally biased region" description="Low complexity" evidence="1">
    <location>
        <begin position="332"/>
        <end position="344"/>
    </location>
</feature>
<dbReference type="EMBL" id="BFEA01001038">
    <property type="protein sequence ID" value="GBG92342.1"/>
    <property type="molecule type" value="Genomic_DNA"/>
</dbReference>
<evidence type="ECO:0000313" key="2">
    <source>
        <dbReference type="EMBL" id="GBG92342.1"/>
    </source>
</evidence>
<feature type="compositionally biased region" description="Acidic residues" evidence="1">
    <location>
        <begin position="177"/>
        <end position="186"/>
    </location>
</feature>
<reference evidence="2 3" key="1">
    <citation type="journal article" date="2018" name="Cell">
        <title>The Chara Genome: Secondary Complexity and Implications for Plant Terrestrialization.</title>
        <authorList>
            <person name="Nishiyama T."/>
            <person name="Sakayama H."/>
            <person name="Vries J.D."/>
            <person name="Buschmann H."/>
            <person name="Saint-Marcoux D."/>
            <person name="Ullrich K.K."/>
            <person name="Haas F.B."/>
            <person name="Vanderstraeten L."/>
            <person name="Becker D."/>
            <person name="Lang D."/>
            <person name="Vosolsobe S."/>
            <person name="Rombauts S."/>
            <person name="Wilhelmsson P.K.I."/>
            <person name="Janitza P."/>
            <person name="Kern R."/>
            <person name="Heyl A."/>
            <person name="Rumpler F."/>
            <person name="Villalobos L.I.A.C."/>
            <person name="Clay J.M."/>
            <person name="Skokan R."/>
            <person name="Toyoda A."/>
            <person name="Suzuki Y."/>
            <person name="Kagoshima H."/>
            <person name="Schijlen E."/>
            <person name="Tajeshwar N."/>
            <person name="Catarino B."/>
            <person name="Hetherington A.J."/>
            <person name="Saltykova A."/>
            <person name="Bonnot C."/>
            <person name="Breuninger H."/>
            <person name="Symeonidi A."/>
            <person name="Radhakrishnan G.V."/>
            <person name="Van Nieuwerburgh F."/>
            <person name="Deforce D."/>
            <person name="Chang C."/>
            <person name="Karol K.G."/>
            <person name="Hedrich R."/>
            <person name="Ulvskov P."/>
            <person name="Glockner G."/>
            <person name="Delwiche C.F."/>
            <person name="Petrasek J."/>
            <person name="Van de Peer Y."/>
            <person name="Friml J."/>
            <person name="Beilby M."/>
            <person name="Dolan L."/>
            <person name="Kohara Y."/>
            <person name="Sugano S."/>
            <person name="Fujiyama A."/>
            <person name="Delaux P.-M."/>
            <person name="Quint M."/>
            <person name="TheiBen G."/>
            <person name="Hagemann M."/>
            <person name="Harholt J."/>
            <person name="Dunand C."/>
            <person name="Zachgo S."/>
            <person name="Langdale J."/>
            <person name="Maumus F."/>
            <person name="Straeten D.V.D."/>
            <person name="Gould S.B."/>
            <person name="Rensing S.A."/>
        </authorList>
    </citation>
    <scope>NUCLEOTIDE SEQUENCE [LARGE SCALE GENOMIC DNA]</scope>
    <source>
        <strain evidence="2 3">S276</strain>
    </source>
</reference>
<evidence type="ECO:0000256" key="1">
    <source>
        <dbReference type="SAM" id="MobiDB-lite"/>
    </source>
</evidence>
<organism evidence="2 3">
    <name type="scientific">Chara braunii</name>
    <name type="common">Braun's stonewort</name>
    <dbReference type="NCBI Taxonomy" id="69332"/>
    <lineage>
        <taxon>Eukaryota</taxon>
        <taxon>Viridiplantae</taxon>
        <taxon>Streptophyta</taxon>
        <taxon>Charophyceae</taxon>
        <taxon>Charales</taxon>
        <taxon>Characeae</taxon>
        <taxon>Chara</taxon>
    </lineage>
</organism>
<comment type="caution">
    <text evidence="2">The sequence shown here is derived from an EMBL/GenBank/DDBJ whole genome shotgun (WGS) entry which is preliminary data.</text>
</comment>
<accession>A0A388MCY8</accession>
<protein>
    <recommendedName>
        <fullName evidence="4">DNA methylase N-4/N-6 domain-containing protein</fullName>
    </recommendedName>
</protein>
<sequence>MLPSVRSVFAKVCNAGQELLTWCKPNVTNPGGPRLVSATEFCVLGYYNVTGHREMAHYNFSPTDPCHNFQLFDIVTRKFVHLSDNLVLCLYQKPYTLYSWLVRKFSSLDATVLDGFSDSGTGAIACVLADRNCLVVELDKRYAQGIWMRLLTDIEETLRREKSREGKGKGKEHQQDADIEVSGDDEPVTHEKTTENQESVPGCLAPGQSTVEASVSREATTVAQQQGTDVALPADQQQRANVPSTAEKVMAAAVQHGVKREDLGAAWKRRKLPALQDEREKGELSHQPAVTVETGEVTRLSADPEREDVTQSQDSSRATDNTRGCKRKMGGEEVVSSQGGVVVGLRSRAR</sequence>
<feature type="region of interest" description="Disordered" evidence="1">
    <location>
        <begin position="160"/>
        <end position="203"/>
    </location>
</feature>
<name>A0A388MCY8_CHABU</name>
<dbReference type="SUPFAM" id="SSF53335">
    <property type="entry name" value="S-adenosyl-L-methionine-dependent methyltransferases"/>
    <property type="match status" value="1"/>
</dbReference>
<keyword evidence="3" id="KW-1185">Reference proteome</keyword>
<feature type="region of interest" description="Disordered" evidence="1">
    <location>
        <begin position="277"/>
        <end position="350"/>
    </location>
</feature>
<dbReference type="AlphaFoldDB" id="A0A388MCY8"/>
<evidence type="ECO:0008006" key="4">
    <source>
        <dbReference type="Google" id="ProtNLM"/>
    </source>
</evidence>
<dbReference type="Gramene" id="GBG92342">
    <property type="protein sequence ID" value="GBG92342"/>
    <property type="gene ID" value="CBR_g55222"/>
</dbReference>
<dbReference type="Gene3D" id="3.40.50.150">
    <property type="entry name" value="Vaccinia Virus protein VP39"/>
    <property type="match status" value="1"/>
</dbReference>
<feature type="compositionally biased region" description="Polar residues" evidence="1">
    <location>
        <begin position="310"/>
        <end position="322"/>
    </location>
</feature>
<dbReference type="InterPro" id="IPR029063">
    <property type="entry name" value="SAM-dependent_MTases_sf"/>
</dbReference>
<evidence type="ECO:0000313" key="3">
    <source>
        <dbReference type="Proteomes" id="UP000265515"/>
    </source>
</evidence>